<dbReference type="SUPFAM" id="SSF57850">
    <property type="entry name" value="RING/U-box"/>
    <property type="match status" value="2"/>
</dbReference>
<dbReference type="InterPro" id="IPR031127">
    <property type="entry name" value="E3_UB_ligase_RBR"/>
</dbReference>
<evidence type="ECO:0000256" key="10">
    <source>
        <dbReference type="ARBA" id="ARBA00022786"/>
    </source>
</evidence>
<reference evidence="17 18" key="1">
    <citation type="journal article" date="2011" name="Genome Res.">
        <title>Phylogeny-wide analysis of social amoeba genomes highlights ancient origins for complex intercellular communication.</title>
        <authorList>
            <person name="Heidel A.J."/>
            <person name="Lawal H.M."/>
            <person name="Felder M."/>
            <person name="Schilde C."/>
            <person name="Helps N.R."/>
            <person name="Tunggal B."/>
            <person name="Rivero F."/>
            <person name="John U."/>
            <person name="Schleicher M."/>
            <person name="Eichinger L."/>
            <person name="Platzer M."/>
            <person name="Noegel A.A."/>
            <person name="Schaap P."/>
            <person name="Gloeckner G."/>
        </authorList>
    </citation>
    <scope>NUCLEOTIDE SEQUENCE [LARGE SCALE GENOMIC DNA]</scope>
    <source>
        <strain evidence="18">ATCC 26659 / Pp 5 / PN500</strain>
    </source>
</reference>
<comment type="catalytic activity">
    <reaction evidence="1">
        <text>[E2 ubiquitin-conjugating enzyme]-S-ubiquitinyl-L-cysteine + [acceptor protein]-L-lysine = [E2 ubiquitin-conjugating enzyme]-L-cysteine + [acceptor protein]-N(6)-ubiquitinyl-L-lysine.</text>
        <dbReference type="EC" id="2.3.2.31"/>
    </reaction>
</comment>
<gene>
    <name evidence="17" type="ORF">PPL_11475</name>
</gene>
<keyword evidence="18" id="KW-1185">Reference proteome</keyword>
<keyword evidence="10" id="KW-0833">Ubl conjugation pathway</keyword>
<keyword evidence="13" id="KW-0472">Membrane</keyword>
<evidence type="ECO:0000256" key="5">
    <source>
        <dbReference type="ARBA" id="ARBA00022679"/>
    </source>
</evidence>
<evidence type="ECO:0000256" key="1">
    <source>
        <dbReference type="ARBA" id="ARBA00001798"/>
    </source>
</evidence>
<dbReference type="PANTHER" id="PTHR11685">
    <property type="entry name" value="RBR FAMILY RING FINGER AND IBR DOMAIN-CONTAINING"/>
    <property type="match status" value="1"/>
</dbReference>
<dbReference type="InterPro" id="IPR002867">
    <property type="entry name" value="IBR_dom"/>
</dbReference>
<evidence type="ECO:0000313" key="18">
    <source>
        <dbReference type="Proteomes" id="UP000001396"/>
    </source>
</evidence>
<dbReference type="FunFam" id="3.30.40.10:FF:000051">
    <property type="entry name" value="RBR-type E3 ubiquitin transferase"/>
    <property type="match status" value="1"/>
</dbReference>
<evidence type="ECO:0000256" key="8">
    <source>
        <dbReference type="ARBA" id="ARBA00022737"/>
    </source>
</evidence>
<comment type="caution">
    <text evidence="17">The sequence shown here is derived from an EMBL/GenBank/DDBJ whole genome shotgun (WGS) entry which is preliminary data.</text>
</comment>
<accession>D3BTH9</accession>
<dbReference type="GeneID" id="31366943"/>
<organism evidence="17 18">
    <name type="scientific">Heterostelium pallidum (strain ATCC 26659 / Pp 5 / PN500)</name>
    <name type="common">Cellular slime mold</name>
    <name type="synonym">Polysphondylium pallidum</name>
    <dbReference type="NCBI Taxonomy" id="670386"/>
    <lineage>
        <taxon>Eukaryota</taxon>
        <taxon>Amoebozoa</taxon>
        <taxon>Evosea</taxon>
        <taxon>Eumycetozoa</taxon>
        <taxon>Dictyostelia</taxon>
        <taxon>Acytosteliales</taxon>
        <taxon>Acytosteliaceae</taxon>
        <taxon>Heterostelium</taxon>
    </lineage>
</organism>
<comment type="pathway">
    <text evidence="3">Protein modification; protein ubiquitination.</text>
</comment>
<evidence type="ECO:0000256" key="14">
    <source>
        <dbReference type="PROSITE-ProRule" id="PRU00175"/>
    </source>
</evidence>
<evidence type="ECO:0000256" key="11">
    <source>
        <dbReference type="ARBA" id="ARBA00022833"/>
    </source>
</evidence>
<dbReference type="PROSITE" id="PS51873">
    <property type="entry name" value="TRIAD"/>
    <property type="match status" value="1"/>
</dbReference>
<dbReference type="InterPro" id="IPR013083">
    <property type="entry name" value="Znf_RING/FYVE/PHD"/>
</dbReference>
<dbReference type="SMART" id="SM00184">
    <property type="entry name" value="RING"/>
    <property type="match status" value="2"/>
</dbReference>
<evidence type="ECO:0000259" key="16">
    <source>
        <dbReference type="PROSITE" id="PS51873"/>
    </source>
</evidence>
<evidence type="ECO:0000256" key="12">
    <source>
        <dbReference type="ARBA" id="ARBA00022989"/>
    </source>
</evidence>
<evidence type="ECO:0000256" key="9">
    <source>
        <dbReference type="ARBA" id="ARBA00022771"/>
    </source>
</evidence>
<dbReference type="InParanoid" id="D3BTH9"/>
<evidence type="ECO:0000256" key="4">
    <source>
        <dbReference type="ARBA" id="ARBA00012251"/>
    </source>
</evidence>
<keyword evidence="6" id="KW-0812">Transmembrane</keyword>
<dbReference type="GO" id="GO:0008270">
    <property type="term" value="F:zinc ion binding"/>
    <property type="evidence" value="ECO:0007669"/>
    <property type="project" value="UniProtKB-KW"/>
</dbReference>
<dbReference type="GO" id="GO:0016567">
    <property type="term" value="P:protein ubiquitination"/>
    <property type="evidence" value="ECO:0007669"/>
    <property type="project" value="InterPro"/>
</dbReference>
<dbReference type="GO" id="GO:0005737">
    <property type="term" value="C:cytoplasm"/>
    <property type="evidence" value="ECO:0007669"/>
    <property type="project" value="UniProtKB-ARBA"/>
</dbReference>
<protein>
    <recommendedName>
        <fullName evidence="4">RBR-type E3 ubiquitin transferase</fullName>
        <ecNumber evidence="4">2.3.2.31</ecNumber>
    </recommendedName>
</protein>
<dbReference type="SMART" id="SM00647">
    <property type="entry name" value="IBR"/>
    <property type="match status" value="2"/>
</dbReference>
<proteinExistence type="predicted"/>
<evidence type="ECO:0000256" key="6">
    <source>
        <dbReference type="ARBA" id="ARBA00022692"/>
    </source>
</evidence>
<dbReference type="STRING" id="670386.D3BTH9"/>
<feature type="domain" description="RING-type" evidence="16">
    <location>
        <begin position="344"/>
        <end position="558"/>
    </location>
</feature>
<keyword evidence="12" id="KW-1133">Transmembrane helix</keyword>
<dbReference type="InterPro" id="IPR001841">
    <property type="entry name" value="Znf_RING"/>
</dbReference>
<feature type="domain" description="RING-type" evidence="15">
    <location>
        <begin position="348"/>
        <end position="398"/>
    </location>
</feature>
<dbReference type="AlphaFoldDB" id="D3BTH9"/>
<dbReference type="CDD" id="cd20336">
    <property type="entry name" value="Rcat_RBR"/>
    <property type="match status" value="1"/>
</dbReference>
<name>D3BTH9_HETP5</name>
<evidence type="ECO:0000259" key="15">
    <source>
        <dbReference type="PROSITE" id="PS50089"/>
    </source>
</evidence>
<evidence type="ECO:0000256" key="13">
    <source>
        <dbReference type="ARBA" id="ARBA00023136"/>
    </source>
</evidence>
<dbReference type="RefSeq" id="XP_020427530.1">
    <property type="nucleotide sequence ID" value="XM_020582227.1"/>
</dbReference>
<dbReference type="GO" id="GO:0061630">
    <property type="term" value="F:ubiquitin protein ligase activity"/>
    <property type="evidence" value="ECO:0007669"/>
    <property type="project" value="UniProtKB-EC"/>
</dbReference>
<keyword evidence="8" id="KW-0677">Repeat</keyword>
<dbReference type="Pfam" id="PF22191">
    <property type="entry name" value="IBR_1"/>
    <property type="match status" value="1"/>
</dbReference>
<evidence type="ECO:0000313" key="17">
    <source>
        <dbReference type="EMBL" id="EFA75396.1"/>
    </source>
</evidence>
<dbReference type="Gene3D" id="1.20.120.1750">
    <property type="match status" value="1"/>
</dbReference>
<evidence type="ECO:0000256" key="7">
    <source>
        <dbReference type="ARBA" id="ARBA00022723"/>
    </source>
</evidence>
<dbReference type="Proteomes" id="UP000001396">
    <property type="component" value="Unassembled WGS sequence"/>
</dbReference>
<dbReference type="Gene3D" id="3.30.40.10">
    <property type="entry name" value="Zinc/RING finger domain, C3HC4 (zinc finger)"/>
    <property type="match status" value="1"/>
</dbReference>
<dbReference type="EMBL" id="ADBJ01000056">
    <property type="protein sequence ID" value="EFA75396.1"/>
    <property type="molecule type" value="Genomic_DNA"/>
</dbReference>
<evidence type="ECO:0000256" key="3">
    <source>
        <dbReference type="ARBA" id="ARBA00004906"/>
    </source>
</evidence>
<dbReference type="EC" id="2.3.2.31" evidence="4"/>
<keyword evidence="7" id="KW-0479">Metal-binding</keyword>
<keyword evidence="11" id="KW-0862">Zinc</keyword>
<dbReference type="InterPro" id="IPR044066">
    <property type="entry name" value="TRIAD_supradom"/>
</dbReference>
<keyword evidence="5" id="KW-0808">Transferase</keyword>
<dbReference type="PROSITE" id="PS50089">
    <property type="entry name" value="ZF_RING_2"/>
    <property type="match status" value="1"/>
</dbReference>
<comment type="subcellular location">
    <subcellularLocation>
        <location evidence="2">Membrane</location>
        <topology evidence="2">Single-pass membrane protein</topology>
    </subcellularLocation>
</comment>
<evidence type="ECO:0000256" key="2">
    <source>
        <dbReference type="ARBA" id="ARBA00004167"/>
    </source>
</evidence>
<keyword evidence="9 14" id="KW-0863">Zinc-finger</keyword>
<dbReference type="GO" id="GO:0031090">
    <property type="term" value="C:organelle membrane"/>
    <property type="evidence" value="ECO:0007669"/>
    <property type="project" value="UniProtKB-ARBA"/>
</dbReference>
<sequence>MSNIRSSGPIYINLSYPDTRRKVHITFKYNDKFTKQSIIIQNEWVSMNRVIDHLKETPIIKGVFESNKERQLYLFTTDDKLVQSLTELVNDQRLLLKFEPINSAVDYTTEVAAKIITPSEKSVNNTQKSEDDMFERQFHLWEKEYVADSEFLNQCYDLKSRYPSRVEIGESYPYRARIYFSSFTDLAAWVYLVDRPGLCPEYTVYSENTQIYCALMNILKESLTDASLIDSVMEGCFEKILEIDSQQKEGNFAPYLDDDIIKIFPKDFKEAPTMTKSNIFYHIYQRESSLSSKTGVPISICKKSLLNFKDKFVDAMLALKKQYPNITPTKEKNDIRAYRFEINNELECPICFCEHDPLSAIQLSCGHSPCQQCFQQHIQSSLSEGRGNIAPIACPSFKCPNFIDSVSIATSLNSNQWRLWTKKIFEEFLMITDSKFCKTPECNRIMYTYPGISKTIPFVPCGCNKTLCACCGISAIHWPNPCREGDVSAEIWRDIASVARVLRETTLCPKCNMAIFRTEGCNHMVCKLCNYVFCYDCGSNYHRGTCVISNGQKNLNSATIATRILSLDISGSILTKMSKSNNIPFIVQFQRAFMKYKAKSEEEENVFQHIKKYLKLIATTSNGKKKNELCGELSVHIGELWDLQKGKEFKPRKLRSSIIQSSETDVWIKTLMCDISLNGYSEVVSQMFVNSSLVLFKMEIIRILNKKLVNKINFNNDSSLESQKTLRKIRLFTNDGYEILSVNDISQSEHIFVSLDGEMFITQPTDAGNPNLLDRKKQLEKIITTHFNNKESALEELIDLRTNPIYHELELSDQTISDDQAIIEALQELNEDDFDFYDDEECEDVEVFDKYSEYIENY</sequence>